<organism evidence="1 2">
    <name type="scientific">Vitis vinifera</name>
    <name type="common">Grape</name>
    <dbReference type="NCBI Taxonomy" id="29760"/>
    <lineage>
        <taxon>Eukaryota</taxon>
        <taxon>Viridiplantae</taxon>
        <taxon>Streptophyta</taxon>
        <taxon>Embryophyta</taxon>
        <taxon>Tracheophyta</taxon>
        <taxon>Spermatophyta</taxon>
        <taxon>Magnoliopsida</taxon>
        <taxon>eudicotyledons</taxon>
        <taxon>Gunneridae</taxon>
        <taxon>Pentapetalae</taxon>
        <taxon>rosids</taxon>
        <taxon>Vitales</taxon>
        <taxon>Vitaceae</taxon>
        <taxon>Viteae</taxon>
        <taxon>Vitis</taxon>
    </lineage>
</organism>
<dbReference type="AlphaFoldDB" id="A0A438FWW8"/>
<sequence length="354" mass="39760">MSVANIGVLQEPFRKRKWCLRDFADTQEGCEIISHNMLSSQGCEVGFHLEVPSFPLAVYVGQLQKEIHPTVQKAAESLRNKRVISQHFAKCFLQLEVIGLKWLQLLQSAPKVAATTVIKNMLHGRFSLLFLLAIWIYSWQMTSKLCPRFLITLLSYDLHHFIDGAHTPPPPTVIVTGVASPNPTYTTWKHHDCLIFSALLGAISVSLQPHIARTTTSLDAWQTLANTYAKPSRGHIKQLKEQLKWCTKGSKSISEYMQVIKTHADELALLGKLVDDEDLIDRVLEGLSDEYKSIIDAINARDTSISFVDLHEKLLNKEASLQTTQPSHLSLLATTNPTAFRNHPNWLPPATTPQ</sequence>
<evidence type="ECO:0000313" key="1">
    <source>
        <dbReference type="EMBL" id="RVW64450.1"/>
    </source>
</evidence>
<dbReference type="PANTHER" id="PTHR47481:SF22">
    <property type="entry name" value="RETROTRANSPOSON GAG DOMAIN-CONTAINING PROTEIN"/>
    <property type="match status" value="1"/>
</dbReference>
<dbReference type="Pfam" id="PF14223">
    <property type="entry name" value="Retrotran_gag_2"/>
    <property type="match status" value="1"/>
</dbReference>
<accession>A0A438FWW8</accession>
<comment type="caution">
    <text evidence="1">The sequence shown here is derived from an EMBL/GenBank/DDBJ whole genome shotgun (WGS) entry which is preliminary data.</text>
</comment>
<gene>
    <name evidence="1" type="primary">RE1_2557</name>
    <name evidence="1" type="ORF">CK203_061732</name>
</gene>
<evidence type="ECO:0000313" key="2">
    <source>
        <dbReference type="Proteomes" id="UP000288805"/>
    </source>
</evidence>
<dbReference type="PANTHER" id="PTHR47481">
    <property type="match status" value="1"/>
</dbReference>
<name>A0A438FWW8_VITVI</name>
<dbReference type="EMBL" id="QGNW01000720">
    <property type="protein sequence ID" value="RVW64450.1"/>
    <property type="molecule type" value="Genomic_DNA"/>
</dbReference>
<protein>
    <submittedName>
        <fullName evidence="1">Retrovirus-related Pol polyprotein from transposon RE1</fullName>
    </submittedName>
</protein>
<dbReference type="Proteomes" id="UP000288805">
    <property type="component" value="Unassembled WGS sequence"/>
</dbReference>
<reference evidence="1 2" key="1">
    <citation type="journal article" date="2018" name="PLoS Genet.">
        <title>Population sequencing reveals clonal diversity and ancestral inbreeding in the grapevine cultivar Chardonnay.</title>
        <authorList>
            <person name="Roach M.J."/>
            <person name="Johnson D.L."/>
            <person name="Bohlmann J."/>
            <person name="van Vuuren H.J."/>
            <person name="Jones S.J."/>
            <person name="Pretorius I.S."/>
            <person name="Schmidt S.A."/>
            <person name="Borneman A.R."/>
        </authorList>
    </citation>
    <scope>NUCLEOTIDE SEQUENCE [LARGE SCALE GENOMIC DNA]</scope>
    <source>
        <strain evidence="2">cv. Chardonnay</strain>
        <tissue evidence="1">Leaf</tissue>
    </source>
</reference>
<proteinExistence type="predicted"/>